<evidence type="ECO:0000256" key="1">
    <source>
        <dbReference type="SAM" id="MobiDB-lite"/>
    </source>
</evidence>
<keyword evidence="3" id="KW-1185">Reference proteome</keyword>
<dbReference type="EMBL" id="ML994635">
    <property type="protein sequence ID" value="KAF2184956.1"/>
    <property type="molecule type" value="Genomic_DNA"/>
</dbReference>
<feature type="region of interest" description="Disordered" evidence="1">
    <location>
        <begin position="13"/>
        <end position="53"/>
    </location>
</feature>
<protein>
    <submittedName>
        <fullName evidence="2">Uncharacterized protein</fullName>
    </submittedName>
</protein>
<accession>A0A6A6E517</accession>
<reference evidence="2" key="1">
    <citation type="journal article" date="2020" name="Stud. Mycol.">
        <title>101 Dothideomycetes genomes: a test case for predicting lifestyles and emergence of pathogens.</title>
        <authorList>
            <person name="Haridas S."/>
            <person name="Albert R."/>
            <person name="Binder M."/>
            <person name="Bloem J."/>
            <person name="Labutti K."/>
            <person name="Salamov A."/>
            <person name="Andreopoulos B."/>
            <person name="Baker S."/>
            <person name="Barry K."/>
            <person name="Bills G."/>
            <person name="Bluhm B."/>
            <person name="Cannon C."/>
            <person name="Castanera R."/>
            <person name="Culley D."/>
            <person name="Daum C."/>
            <person name="Ezra D."/>
            <person name="Gonzalez J."/>
            <person name="Henrissat B."/>
            <person name="Kuo A."/>
            <person name="Liang C."/>
            <person name="Lipzen A."/>
            <person name="Lutzoni F."/>
            <person name="Magnuson J."/>
            <person name="Mondo S."/>
            <person name="Nolan M."/>
            <person name="Ohm R."/>
            <person name="Pangilinan J."/>
            <person name="Park H.-J."/>
            <person name="Ramirez L."/>
            <person name="Alfaro M."/>
            <person name="Sun H."/>
            <person name="Tritt A."/>
            <person name="Yoshinaga Y."/>
            <person name="Zwiers L.-H."/>
            <person name="Turgeon B."/>
            <person name="Goodwin S."/>
            <person name="Spatafora J."/>
            <person name="Crous P."/>
            <person name="Grigoriev I."/>
        </authorList>
    </citation>
    <scope>NUCLEOTIDE SEQUENCE</scope>
    <source>
        <strain evidence="2">CBS 207.26</strain>
    </source>
</reference>
<evidence type="ECO:0000313" key="2">
    <source>
        <dbReference type="EMBL" id="KAF2184956.1"/>
    </source>
</evidence>
<feature type="compositionally biased region" description="Low complexity" evidence="1">
    <location>
        <begin position="20"/>
        <end position="32"/>
    </location>
</feature>
<organism evidence="2 3">
    <name type="scientific">Zopfia rhizophila CBS 207.26</name>
    <dbReference type="NCBI Taxonomy" id="1314779"/>
    <lineage>
        <taxon>Eukaryota</taxon>
        <taxon>Fungi</taxon>
        <taxon>Dikarya</taxon>
        <taxon>Ascomycota</taxon>
        <taxon>Pezizomycotina</taxon>
        <taxon>Dothideomycetes</taxon>
        <taxon>Dothideomycetes incertae sedis</taxon>
        <taxon>Zopfiaceae</taxon>
        <taxon>Zopfia</taxon>
    </lineage>
</organism>
<dbReference type="AlphaFoldDB" id="A0A6A6E517"/>
<dbReference type="Proteomes" id="UP000800200">
    <property type="component" value="Unassembled WGS sequence"/>
</dbReference>
<proteinExistence type="predicted"/>
<name>A0A6A6E517_9PEZI</name>
<evidence type="ECO:0000313" key="3">
    <source>
        <dbReference type="Proteomes" id="UP000800200"/>
    </source>
</evidence>
<sequence length="205" mass="22987">MAGPINYGALDNVPLIANGSSSQSTRRSTSSTLNPRASSFIPAHRNGGSPGLREANAVRKPCVAKVDHAKMKQENQPRKQLAYAQQYQYVPGFYRMPFHDPTRRIPAHIHVQEIVNQLVRPTREMYAEDEKEVVLTVDWTMQTIGTSHFEYSPNELPRLQLDSVMRMSNQAAGLMLQIWDWLRHGGDELLLPAEYFSGGCHGGQG</sequence>
<gene>
    <name evidence="2" type="ORF">K469DRAFT_167812</name>
</gene>